<reference evidence="4" key="1">
    <citation type="submission" date="2016-10" db="EMBL/GenBank/DDBJ databases">
        <authorList>
            <person name="Varghese N."/>
            <person name="Submissions S."/>
        </authorList>
    </citation>
    <scope>NUCLEOTIDE SEQUENCE [LARGE SCALE GENOMIC DNA]</scope>
    <source>
        <strain evidence="4">DSM 10146</strain>
    </source>
</reference>
<evidence type="ECO:0000256" key="1">
    <source>
        <dbReference type="SAM" id="Phobius"/>
    </source>
</evidence>
<evidence type="ECO:0000313" key="4">
    <source>
        <dbReference type="Proteomes" id="UP000198994"/>
    </source>
</evidence>
<keyword evidence="1" id="KW-0472">Membrane</keyword>
<dbReference type="Pfam" id="PF02738">
    <property type="entry name" value="MoCoBD_1"/>
    <property type="match status" value="1"/>
</dbReference>
<dbReference type="InterPro" id="IPR036856">
    <property type="entry name" value="Ald_Oxase/Xan_DH_a/b_sf"/>
</dbReference>
<dbReference type="InterPro" id="IPR046867">
    <property type="entry name" value="AldOxase/xan_DH_MoCoBD2"/>
</dbReference>
<protein>
    <submittedName>
        <fullName evidence="3">Isoquinoline 1-oxidoreductase, beta subunit</fullName>
    </submittedName>
</protein>
<dbReference type="STRING" id="282683.SAMN04488105_112120"/>
<dbReference type="OrthoDB" id="9767994at2"/>
<dbReference type="PANTHER" id="PTHR47495">
    <property type="entry name" value="ALDEHYDE DEHYDROGENASE"/>
    <property type="match status" value="1"/>
</dbReference>
<dbReference type="InterPro" id="IPR012368">
    <property type="entry name" value="OxRdtase_Mopterin-bd_su_IorB"/>
</dbReference>
<dbReference type="InterPro" id="IPR000674">
    <property type="entry name" value="Ald_Oxase/Xan_DH_a/b"/>
</dbReference>
<accession>A0A1G7IAS5</accession>
<dbReference type="Gene3D" id="3.30.365.10">
    <property type="entry name" value="Aldehyde oxidase/xanthine dehydrogenase, molybdopterin binding domain"/>
    <property type="match status" value="4"/>
</dbReference>
<dbReference type="InterPro" id="IPR008274">
    <property type="entry name" value="AldOxase/xan_DH_MoCoBD1"/>
</dbReference>
<keyword evidence="4" id="KW-1185">Reference proteome</keyword>
<proteinExistence type="predicted"/>
<sequence length="745" mass="79179">MASLGKIARRTFLFGSAAIAGGVALGVWYLGSPAANPLKPAEGETTLNPFVLIDSAGVTIIAPRAEMGQGTQSTWAALVAEEMDLAWDQVRVLHGPPATAYYNTAMMGESAPGPAYGKSAFQHAVGEAMGTLGKPLEMQVTGGSTAMKDGYERMRATGAAAREMLKGAAANRLGIDAALLRTEAGTVIAPDGTALPYTELAAEAAAITPREVQLRDPSQWTLLGRPLPRLDTVAKSTGTAQYSIDVRPEGLRFAALRMSPRRGTMLGYDDSTARTMAGVEKIVDLGDGVAVIASNTWLAQQAVAAIKIDWGPAPHAETTDAIMAQIEAAFALDPDSTLLDRGDADRLPEGATEITAEYRVPFLAHAAMEPPNATAHITAEGLELWSGNQIPAFTRRSCADAAGLSDDRVTVHTTLMGGGFGRRGELDFSVLATRVAMALPGTPVMTTWSREEDMTHDFYRPAAIARMRGAVKDGTTALFDAAVAGPSTARQALHRWMGFAPPGPDKVHVEGLWNQPYAIANHRARGHVAPDLNVPVGFWRSVGNSYNGFFHESFMDELAHAAGADPLEFRLSLAREAWAPAAAVLEAVREMSGWRAKPEGTGRGVAMCFSFGTPVACVVEVAGEDEKIRLTRAWMAADVGVALDPGIIDQQLVGGLVYGLSAAMMGEITFADGAVEQQNFYDYDALRLSQMPLVETRILQTQRHISGIGEPGTPPAAPALANAIFDLTGERHRTLPLNRAVDFRI</sequence>
<dbReference type="PIRSF" id="PIRSF036389">
    <property type="entry name" value="IOR_B"/>
    <property type="match status" value="1"/>
</dbReference>
<dbReference type="SMART" id="SM01008">
    <property type="entry name" value="Ald_Xan_dh_C"/>
    <property type="match status" value="1"/>
</dbReference>
<organism evidence="3 4">
    <name type="scientific">Salipiger thiooxidans</name>
    <dbReference type="NCBI Taxonomy" id="282683"/>
    <lineage>
        <taxon>Bacteria</taxon>
        <taxon>Pseudomonadati</taxon>
        <taxon>Pseudomonadota</taxon>
        <taxon>Alphaproteobacteria</taxon>
        <taxon>Rhodobacterales</taxon>
        <taxon>Roseobacteraceae</taxon>
        <taxon>Salipiger</taxon>
    </lineage>
</organism>
<dbReference type="GO" id="GO:0016491">
    <property type="term" value="F:oxidoreductase activity"/>
    <property type="evidence" value="ECO:0007669"/>
    <property type="project" value="InterPro"/>
</dbReference>
<evidence type="ECO:0000313" key="3">
    <source>
        <dbReference type="EMBL" id="SDF09626.1"/>
    </source>
</evidence>
<dbReference type="Proteomes" id="UP000198994">
    <property type="component" value="Unassembled WGS sequence"/>
</dbReference>
<dbReference type="SUPFAM" id="SSF56003">
    <property type="entry name" value="Molybdenum cofactor-binding domain"/>
    <property type="match status" value="2"/>
</dbReference>
<dbReference type="Pfam" id="PF20256">
    <property type="entry name" value="MoCoBD_2"/>
    <property type="match status" value="1"/>
</dbReference>
<dbReference type="InterPro" id="IPR052516">
    <property type="entry name" value="N-heterocyclic_Hydroxylase"/>
</dbReference>
<dbReference type="AlphaFoldDB" id="A0A1G7IAS5"/>
<dbReference type="InterPro" id="IPR006311">
    <property type="entry name" value="TAT_signal"/>
</dbReference>
<dbReference type="InterPro" id="IPR037165">
    <property type="entry name" value="AldOxase/xan_DH_Mopterin-bd_sf"/>
</dbReference>
<keyword evidence="1" id="KW-1133">Transmembrane helix</keyword>
<name>A0A1G7IAS5_9RHOB</name>
<dbReference type="PROSITE" id="PS51318">
    <property type="entry name" value="TAT"/>
    <property type="match status" value="1"/>
</dbReference>
<feature type="domain" description="Aldehyde oxidase/xanthine dehydrogenase a/b hammerhead" evidence="2">
    <location>
        <begin position="237"/>
        <end position="314"/>
    </location>
</feature>
<dbReference type="PANTHER" id="PTHR47495:SF2">
    <property type="entry name" value="ALDEHYDE DEHYDROGENASE"/>
    <property type="match status" value="1"/>
</dbReference>
<dbReference type="Gene3D" id="3.90.1170.50">
    <property type="entry name" value="Aldehyde oxidase/xanthine dehydrogenase, a/b hammerhead"/>
    <property type="match status" value="1"/>
</dbReference>
<gene>
    <name evidence="3" type="ORF">SAMN04488105_112120</name>
</gene>
<dbReference type="EMBL" id="FNAV01000012">
    <property type="protein sequence ID" value="SDF09626.1"/>
    <property type="molecule type" value="Genomic_DNA"/>
</dbReference>
<feature type="transmembrane region" description="Helical" evidence="1">
    <location>
        <begin position="12"/>
        <end position="31"/>
    </location>
</feature>
<dbReference type="RefSeq" id="WP_089961851.1">
    <property type="nucleotide sequence ID" value="NZ_FNAV01000012.1"/>
</dbReference>
<dbReference type="SUPFAM" id="SSF54665">
    <property type="entry name" value="CO dehydrogenase molybdoprotein N-domain-like"/>
    <property type="match status" value="1"/>
</dbReference>
<evidence type="ECO:0000259" key="2">
    <source>
        <dbReference type="SMART" id="SM01008"/>
    </source>
</evidence>
<keyword evidence="1" id="KW-0812">Transmembrane</keyword>